<evidence type="ECO:0000256" key="1">
    <source>
        <dbReference type="ARBA" id="ARBA00010556"/>
    </source>
</evidence>
<feature type="domain" description="Alpha-2-macroglobulin" evidence="5">
    <location>
        <begin position="1177"/>
        <end position="1268"/>
    </location>
</feature>
<name>A0A378U3S3_MYROD</name>
<protein>
    <submittedName>
        <fullName evidence="6">Alpha-2-macroglobulin family N-terminal region</fullName>
    </submittedName>
</protein>
<dbReference type="InterPro" id="IPR041462">
    <property type="entry name" value="Bact_A2M_MG6"/>
</dbReference>
<dbReference type="GO" id="GO:0004866">
    <property type="term" value="F:endopeptidase inhibitor activity"/>
    <property type="evidence" value="ECO:0007669"/>
    <property type="project" value="InterPro"/>
</dbReference>
<dbReference type="InterPro" id="IPR008930">
    <property type="entry name" value="Terpenoid_cyclase/PrenylTrfase"/>
</dbReference>
<reference evidence="6 7" key="1">
    <citation type="submission" date="2018-06" db="EMBL/GenBank/DDBJ databases">
        <authorList>
            <consortium name="Pathogen Informatics"/>
            <person name="Doyle S."/>
        </authorList>
    </citation>
    <scope>NUCLEOTIDE SEQUENCE [LARGE SCALE GENOMIC DNA]</scope>
    <source>
        <strain evidence="6 7">NCTC11179</strain>
    </source>
</reference>
<keyword evidence="2 3" id="KW-0732">Signal</keyword>
<dbReference type="InterPro" id="IPR001599">
    <property type="entry name" value="Macroglobln_a2"/>
</dbReference>
<dbReference type="InterPro" id="IPR041203">
    <property type="entry name" value="Bact_A2M_MG5"/>
</dbReference>
<comment type="similarity">
    <text evidence="1">Belongs to the protease inhibitor I39 (alpha-2-macroglobulin) family. Bacterial alpha-2-macroglobulin subfamily.</text>
</comment>
<dbReference type="Pfam" id="PF01835">
    <property type="entry name" value="MG2"/>
    <property type="match status" value="1"/>
</dbReference>
<evidence type="ECO:0000259" key="5">
    <source>
        <dbReference type="SMART" id="SM01360"/>
    </source>
</evidence>
<proteinExistence type="inferred from homology"/>
<evidence type="ECO:0000259" key="4">
    <source>
        <dbReference type="SMART" id="SM01359"/>
    </source>
</evidence>
<feature type="chain" id="PRO_5016945285" evidence="3">
    <location>
        <begin position="22"/>
        <end position="1831"/>
    </location>
</feature>
<dbReference type="SMART" id="SM01419">
    <property type="entry name" value="Thiol-ester_cl"/>
    <property type="match status" value="1"/>
</dbReference>
<sequence length="1831" mass="204957">MKNRIVLTVVCLLLAFLQACKKDATQDFPLSDPKDFSEYISAFTTGMISSKSPIDIALTKNWGEWQDQEEVDAKFFTISPAVKGKLHYLANQTLRFEPAERLKQDQKYYITFHLGKLTKVEEDQQTFSFLVHTVPQQFTTEFADLQSTDKDTYMLNGVIKSSDWISTETIKKIATAQQGKQALELSFQTNDTQEGKEFPFSIRGIKRQKESSELTLTIDAKAIQLDQKAMQTFDIPAKDVFHVHQVLTTVGDNHAFAINFSNPIKKNQNLEGLIRLQGLESLPLTFLVEGSLIKVYSEKTLPEEVTLVVQEGISDSYGNKLSNNYTENITFAIPKPEVQLLQNGTILPSSENLKINFKATSLKAVDVKVYKVFQNNILQFLQSNNLDGSYSLYTVAAPIAKTTIELTNPDPKALLRWNAYALDLSTLIKPDPGAIYHVKFSFKKAYAINCETDGEEEIEVEEEELSPEDDEYEYYYRYYPWEEKEDPCSDAYYYYMQMPSTNVLASDLALIVKGGNDNVYTAVVTNILTTAPVNGATVEFYSYQQQLLATAKTDNEGIAKVNLGKNKAYFAIAKQDNNTTYIKIDQANALSVSNYDVDGTTLQKGMNGYMYTERGVWRPGDYIHIGFILDDIANPLPENHPIKLTLSDPFGKVTEQMVQKKNEANHYAFKIKTDAEAPTGNWEAVIQVGGAKFYKRIKVETIKPNRLKIKNNAEGKVITSDYYNKQIDYNVEWLQGSTAKNLRAEVQIKLLPEQTTFKTYPNYRFNNSLSSYATEDINVFSGRTSESGAFSFALNLKNTVENSAMLKAILTTKVYENGGDVSTDVSTLTYSPYASYVGIKAPEANKYGYYETDKPLDFSIVTVDSEGKALGQNVRVDVYRKKGYWWWSSNEYGVSNYNASEYYSLYSTDEISTSSKGGTKYELKIPEQDWGNYEVVLTNLNSGHVASQQVYVDWPYWSAKTKHREGKDAIALSIATDKKEYTVGEKVNLSFPSSEGGRALVSVESGSSVLSTHWVQTKQGETTFELPTTAAMAPNAYINITLIQPHAYTINNAPIRLYGIAPISVYNKKTKLEPEIIMPDKLRPEEKFTLKVKEKNGSKMTYTVAIVEDGLLDLTRFKTPTPWQNFYSKAALGVRTWDVFDYIIGAYGGTINQVFSIGGDEDLGAGQVKKANRFKPVVIFSGPHTLEKGKTASHEIKLPKYIGSVRTMIVASNTENRAYGNTDKTVKVNNPLMILGSLPRRAVPGEKITLPVTVFAMENHVKNVQISVKTDDKFKISGSSSQQLTFSEPDEKIAYFELEVANKTGISKIEIEATSGKEKATYSIELDVLNPNPVTTRTEIVSIDPQSEANLDWNPFGIAGSNKATLELSAFPNINLTSRLNYLITFPHGCTEQITSGVFPQLYLGDLITLDDSKKQSIQRNVNEGIQRLAQRQFSDGGFAYWPGNSYADDWATSYVGHFYLEAEKKGYALPVNSKSNWISYQQKMARQWKSNTRYNTDFAQAYRLYTLALAGQPDIASMNRLRETQGISTNTKFRLAAAYALAGQKEAAQKLIANLSLDEIAGYSYYGSYERNLAMVLETMMYSNGNKIKTHEYAIELANKLGSSQWMSTQTTAYALNAIASYVNVHKPSDGINTLYTYNGQTTTVNTTKAMVHAELKNIKSSNNLAVQNKSNAVLYARLTSSGILPVGQEQADQSNLAIKTTYRATNGLVINPASLQQGTEFICDITISNTSNRSIENVALTHIVPSGWEIVNLRYTDAGGTENQVDYTDIRDDRSLFYFTLNANSTKTLKVTLNASYLGNYYLPGVQANAMYDNAYRCRTIGQWVEVIK</sequence>
<dbReference type="PANTHER" id="PTHR40094">
    <property type="entry name" value="ALPHA-2-MACROGLOBULIN HOMOLOG"/>
    <property type="match status" value="1"/>
</dbReference>
<accession>A0A378U3S3</accession>
<dbReference type="InterPro" id="IPR021868">
    <property type="entry name" value="Alpha_2_Macroglob_MG3"/>
</dbReference>
<feature type="signal peptide" evidence="3">
    <location>
        <begin position="1"/>
        <end position="21"/>
    </location>
</feature>
<dbReference type="InterPro" id="IPR041246">
    <property type="entry name" value="Bact_MG10"/>
</dbReference>
<dbReference type="InterPro" id="IPR013783">
    <property type="entry name" value="Ig-like_fold"/>
</dbReference>
<evidence type="ECO:0000256" key="3">
    <source>
        <dbReference type="SAM" id="SignalP"/>
    </source>
</evidence>
<evidence type="ECO:0000313" key="7">
    <source>
        <dbReference type="Proteomes" id="UP000255024"/>
    </source>
</evidence>
<dbReference type="PANTHER" id="PTHR40094:SF1">
    <property type="entry name" value="UBIQUITIN DOMAIN-CONTAINING PROTEIN"/>
    <property type="match status" value="1"/>
</dbReference>
<dbReference type="PROSITE" id="PS51257">
    <property type="entry name" value="PROKAR_LIPOPROTEIN"/>
    <property type="match status" value="1"/>
</dbReference>
<organism evidence="6 7">
    <name type="scientific">Myroides odoratus</name>
    <name type="common">Flavobacterium odoratum</name>
    <dbReference type="NCBI Taxonomy" id="256"/>
    <lineage>
        <taxon>Bacteria</taxon>
        <taxon>Pseudomonadati</taxon>
        <taxon>Bacteroidota</taxon>
        <taxon>Flavobacteriia</taxon>
        <taxon>Flavobacteriales</taxon>
        <taxon>Flavobacteriaceae</taxon>
        <taxon>Myroides</taxon>
    </lineage>
</organism>
<dbReference type="RefSeq" id="WP_115092428.1">
    <property type="nucleotide sequence ID" value="NZ_CP068107.1"/>
</dbReference>
<keyword evidence="7" id="KW-1185">Reference proteome</keyword>
<dbReference type="Gene3D" id="1.50.10.20">
    <property type="match status" value="1"/>
</dbReference>
<evidence type="ECO:0000256" key="2">
    <source>
        <dbReference type="ARBA" id="ARBA00022729"/>
    </source>
</evidence>
<dbReference type="Gene3D" id="2.60.40.10">
    <property type="entry name" value="Immunoglobulins"/>
    <property type="match status" value="1"/>
</dbReference>
<dbReference type="Pfam" id="PF17973">
    <property type="entry name" value="bMG10"/>
    <property type="match status" value="1"/>
</dbReference>
<gene>
    <name evidence="6" type="ORF">NCTC11179_03303</name>
</gene>
<dbReference type="EMBL" id="UGQL01000002">
    <property type="protein sequence ID" value="STZ69786.1"/>
    <property type="molecule type" value="Genomic_DNA"/>
</dbReference>
<dbReference type="Gene3D" id="2.60.40.1930">
    <property type="match status" value="1"/>
</dbReference>
<dbReference type="SUPFAM" id="SSF48239">
    <property type="entry name" value="Terpenoid cyclases/Protein prenyltransferases"/>
    <property type="match status" value="1"/>
</dbReference>
<feature type="domain" description="Alpha-2-macroglobulin bait region" evidence="4">
    <location>
        <begin position="972"/>
        <end position="1114"/>
    </location>
</feature>
<dbReference type="Proteomes" id="UP000255024">
    <property type="component" value="Unassembled WGS sequence"/>
</dbReference>
<evidence type="ECO:0000313" key="6">
    <source>
        <dbReference type="EMBL" id="STZ69786.1"/>
    </source>
</evidence>
<dbReference type="InterPro" id="IPR002890">
    <property type="entry name" value="MG2"/>
</dbReference>
<dbReference type="Pfam" id="PF11974">
    <property type="entry name" value="bMG3"/>
    <property type="match status" value="1"/>
</dbReference>
<dbReference type="InterPro" id="IPR011625">
    <property type="entry name" value="A2M_N_BRD"/>
</dbReference>
<dbReference type="Pfam" id="PF17972">
    <property type="entry name" value="bMG5"/>
    <property type="match status" value="1"/>
</dbReference>
<dbReference type="Pfam" id="PF00207">
    <property type="entry name" value="A2M"/>
    <property type="match status" value="1"/>
</dbReference>
<dbReference type="CDD" id="cd02891">
    <property type="entry name" value="A2M_like"/>
    <property type="match status" value="1"/>
</dbReference>
<dbReference type="Pfam" id="PF17962">
    <property type="entry name" value="bMG6"/>
    <property type="match status" value="1"/>
</dbReference>
<dbReference type="Pfam" id="PF07703">
    <property type="entry name" value="A2M_BRD"/>
    <property type="match status" value="1"/>
</dbReference>
<dbReference type="InterPro" id="IPR051802">
    <property type="entry name" value="YfhM-like"/>
</dbReference>
<dbReference type="InterPro" id="IPR047565">
    <property type="entry name" value="Alpha-macroglob_thiol-ester_cl"/>
</dbReference>
<dbReference type="Gene3D" id="2.60.40.3710">
    <property type="match status" value="1"/>
</dbReference>
<dbReference type="SMART" id="SM01360">
    <property type="entry name" value="A2M"/>
    <property type="match status" value="1"/>
</dbReference>
<dbReference type="SMART" id="SM01359">
    <property type="entry name" value="A2M_N_2"/>
    <property type="match status" value="1"/>
</dbReference>